<keyword evidence="6" id="KW-0408">Iron</keyword>
<gene>
    <name evidence="13" type="ORF">CKF48_05420</name>
</gene>
<evidence type="ECO:0000256" key="8">
    <source>
        <dbReference type="ARBA" id="ARBA00023239"/>
    </source>
</evidence>
<dbReference type="GO" id="GO:0008730">
    <property type="term" value="F:L(+)-tartrate dehydratase activity"/>
    <property type="evidence" value="ECO:0007669"/>
    <property type="project" value="UniProtKB-EC"/>
</dbReference>
<evidence type="ECO:0000256" key="4">
    <source>
        <dbReference type="ARBA" id="ARBA00022485"/>
    </source>
</evidence>
<evidence type="ECO:0000256" key="7">
    <source>
        <dbReference type="ARBA" id="ARBA00023014"/>
    </source>
</evidence>
<feature type="domain" description="Fe-S hydro-lyase tartrate dehydratase alpha-type catalytic" evidence="12">
    <location>
        <begin position="12"/>
        <end position="281"/>
    </location>
</feature>
<reference evidence="13 14" key="1">
    <citation type="submission" date="2017-08" db="EMBL/GenBank/DDBJ databases">
        <title>Complete Genome Sequence of Bacillus kochii Oregon-R-modENCODE STRAIN BDGP4, isolated from Drosophila melanogaster gut.</title>
        <authorList>
            <person name="Wan K.H."/>
            <person name="Yu C."/>
            <person name="Park S."/>
            <person name="Hammonds A.S."/>
            <person name="Booth B.W."/>
            <person name="Celniker S.E."/>
        </authorList>
    </citation>
    <scope>NUCLEOTIDE SEQUENCE [LARGE SCALE GENOMIC DNA]</scope>
    <source>
        <strain evidence="13 14">BDGP4</strain>
    </source>
</reference>
<dbReference type="NCBIfam" id="NF006084">
    <property type="entry name" value="PRK08230.1"/>
    <property type="match status" value="1"/>
</dbReference>
<keyword evidence="5" id="KW-0479">Metal-binding</keyword>
<evidence type="ECO:0000256" key="6">
    <source>
        <dbReference type="ARBA" id="ARBA00023004"/>
    </source>
</evidence>
<dbReference type="PANTHER" id="PTHR30389">
    <property type="entry name" value="FUMARATE HYDRATASE-RELATED"/>
    <property type="match status" value="1"/>
</dbReference>
<evidence type="ECO:0000256" key="3">
    <source>
        <dbReference type="ARBA" id="ARBA00011209"/>
    </source>
</evidence>
<dbReference type="GO" id="GO:0051539">
    <property type="term" value="F:4 iron, 4 sulfur cluster binding"/>
    <property type="evidence" value="ECO:0007669"/>
    <property type="project" value="UniProtKB-KW"/>
</dbReference>
<dbReference type="KEGG" id="bko:CKF48_05420"/>
<dbReference type="EMBL" id="CP022983">
    <property type="protein sequence ID" value="ASV69960.1"/>
    <property type="molecule type" value="Genomic_DNA"/>
</dbReference>
<evidence type="ECO:0000313" key="14">
    <source>
        <dbReference type="Proteomes" id="UP000215137"/>
    </source>
</evidence>
<keyword evidence="14" id="KW-1185">Reference proteome</keyword>
<evidence type="ECO:0000259" key="12">
    <source>
        <dbReference type="Pfam" id="PF05681"/>
    </source>
</evidence>
<dbReference type="EC" id="4.2.1.32" evidence="9"/>
<name>A0A248TPE5_9BACI</name>
<comment type="similarity">
    <text evidence="2">Belongs to the class-I fumarase family.</text>
</comment>
<keyword evidence="8" id="KW-0456">Lyase</keyword>
<accession>A0A248TPE5</accession>
<protein>
    <recommendedName>
        <fullName evidence="10">L(+)-tartrate dehydratase subunit alpha</fullName>
        <ecNumber evidence="9">4.2.1.32</ecNumber>
    </recommendedName>
</protein>
<dbReference type="InterPro" id="IPR051208">
    <property type="entry name" value="Class-I_Fumarase/Tartrate_DH"/>
</dbReference>
<dbReference type="GO" id="GO:0046872">
    <property type="term" value="F:metal ion binding"/>
    <property type="evidence" value="ECO:0007669"/>
    <property type="project" value="UniProtKB-KW"/>
</dbReference>
<dbReference type="OrthoDB" id="9798978at2"/>
<proteinExistence type="inferred from homology"/>
<dbReference type="NCBIfam" id="TIGR00722">
    <property type="entry name" value="ttdA_fumA_fumB"/>
    <property type="match status" value="1"/>
</dbReference>
<evidence type="ECO:0000256" key="5">
    <source>
        <dbReference type="ARBA" id="ARBA00022723"/>
    </source>
</evidence>
<evidence type="ECO:0000256" key="10">
    <source>
        <dbReference type="ARBA" id="ARBA00040103"/>
    </source>
</evidence>
<evidence type="ECO:0000256" key="11">
    <source>
        <dbReference type="ARBA" id="ARBA00049253"/>
    </source>
</evidence>
<comment type="cofactor">
    <cofactor evidence="1">
        <name>iron-sulfur cluster</name>
        <dbReference type="ChEBI" id="CHEBI:30408"/>
    </cofactor>
</comment>
<comment type="catalytic activity">
    <reaction evidence="11">
        <text>(2R,3R)-tartrate = oxaloacetate + H2O</text>
        <dbReference type="Rhea" id="RHEA:15413"/>
        <dbReference type="ChEBI" id="CHEBI:15377"/>
        <dbReference type="ChEBI" id="CHEBI:16452"/>
        <dbReference type="ChEBI" id="CHEBI:30924"/>
        <dbReference type="EC" id="4.2.1.32"/>
    </reaction>
</comment>
<dbReference type="PANTHER" id="PTHR30389:SF19">
    <property type="entry name" value="L(+)-TARTRATE DEHYDRATASE SUBUNIT ALPHA"/>
    <property type="match status" value="1"/>
</dbReference>
<sequence length="299" mass="32667">MNKKQEVEKMTDIISKFITLVSYKLPKDVETKLKELSAEETNPLAKIIYETMEENQKLASELKRPSCQDTGVLQYFVKCGDNFPLIGQLDNILKQSVYKSTKETPLRHNSVETFDEYNTGENIGNGSPSIFWEIEEDSDKVEIYTYMAGGGCTLPGTATVLMPGEGYEGVVKFVLDRMTTYGLNACPPLLVGVGIGTSVETAAMNSKKALMRPVGSKNTNENAAKMEKLLEDGINAIGLGPQGLKGSKSLMGVNVVNTARHPSTIGVAINTGCWSHRRGKITFDANLNYEIGTHEGVTL</sequence>
<organism evidence="13 14">
    <name type="scientific">Cytobacillus kochii</name>
    <dbReference type="NCBI Taxonomy" id="859143"/>
    <lineage>
        <taxon>Bacteria</taxon>
        <taxon>Bacillati</taxon>
        <taxon>Bacillota</taxon>
        <taxon>Bacilli</taxon>
        <taxon>Bacillales</taxon>
        <taxon>Bacillaceae</taxon>
        <taxon>Cytobacillus</taxon>
    </lineage>
</organism>
<evidence type="ECO:0000256" key="2">
    <source>
        <dbReference type="ARBA" id="ARBA00008876"/>
    </source>
</evidence>
<keyword evidence="4" id="KW-0004">4Fe-4S</keyword>
<dbReference type="InterPro" id="IPR004646">
    <property type="entry name" value="Fe-S_hydro-lyase_TtdA-typ_cat"/>
</dbReference>
<evidence type="ECO:0000313" key="13">
    <source>
        <dbReference type="EMBL" id="ASV69960.1"/>
    </source>
</evidence>
<comment type="subunit">
    <text evidence="3">Tetramer of two alpha and two beta subunits.</text>
</comment>
<evidence type="ECO:0000256" key="1">
    <source>
        <dbReference type="ARBA" id="ARBA00001915"/>
    </source>
</evidence>
<dbReference type="Pfam" id="PF05681">
    <property type="entry name" value="Fumerase"/>
    <property type="match status" value="1"/>
</dbReference>
<keyword evidence="7" id="KW-0411">Iron-sulfur</keyword>
<dbReference type="AlphaFoldDB" id="A0A248TPE5"/>
<dbReference type="Proteomes" id="UP000215137">
    <property type="component" value="Chromosome"/>
</dbReference>
<evidence type="ECO:0000256" key="9">
    <source>
        <dbReference type="ARBA" id="ARBA00039027"/>
    </source>
</evidence>